<dbReference type="STRING" id="645134.A0A0L0HGR9"/>
<protein>
    <recommendedName>
        <fullName evidence="14">Histone-lysine N-methyltransferase</fullName>
    </recommendedName>
</protein>
<feature type="compositionally biased region" description="Basic and acidic residues" evidence="8">
    <location>
        <begin position="959"/>
        <end position="972"/>
    </location>
</feature>
<evidence type="ECO:0008006" key="14">
    <source>
        <dbReference type="Google" id="ProtNLM"/>
    </source>
</evidence>
<evidence type="ECO:0000259" key="9">
    <source>
        <dbReference type="PROSITE" id="PS50280"/>
    </source>
</evidence>
<dbReference type="InterPro" id="IPR001214">
    <property type="entry name" value="SET_dom"/>
</dbReference>
<keyword evidence="3" id="KW-0158">Chromosome</keyword>
<feature type="domain" description="AWS" evidence="11">
    <location>
        <begin position="104"/>
        <end position="154"/>
    </location>
</feature>
<evidence type="ECO:0000256" key="5">
    <source>
        <dbReference type="ARBA" id="ARBA00022679"/>
    </source>
</evidence>
<evidence type="ECO:0000259" key="10">
    <source>
        <dbReference type="PROSITE" id="PS50868"/>
    </source>
</evidence>
<evidence type="ECO:0000256" key="6">
    <source>
        <dbReference type="ARBA" id="ARBA00022691"/>
    </source>
</evidence>
<dbReference type="Proteomes" id="UP000053201">
    <property type="component" value="Unassembled WGS sequence"/>
</dbReference>
<dbReference type="InterPro" id="IPR003616">
    <property type="entry name" value="Post-SET_dom"/>
</dbReference>
<proteinExistence type="predicted"/>
<name>A0A0L0HGR9_SPIPD</name>
<evidence type="ECO:0000259" key="11">
    <source>
        <dbReference type="PROSITE" id="PS51215"/>
    </source>
</evidence>
<evidence type="ECO:0000256" key="3">
    <source>
        <dbReference type="ARBA" id="ARBA00022454"/>
    </source>
</evidence>
<accession>A0A0L0HGR9</accession>
<feature type="compositionally biased region" description="Low complexity" evidence="8">
    <location>
        <begin position="640"/>
        <end position="653"/>
    </location>
</feature>
<feature type="domain" description="Post-SET" evidence="10">
    <location>
        <begin position="279"/>
        <end position="295"/>
    </location>
</feature>
<dbReference type="GO" id="GO:0005634">
    <property type="term" value="C:nucleus"/>
    <property type="evidence" value="ECO:0007669"/>
    <property type="project" value="UniProtKB-SubCell"/>
</dbReference>
<feature type="compositionally biased region" description="Acidic residues" evidence="8">
    <location>
        <begin position="488"/>
        <end position="508"/>
    </location>
</feature>
<evidence type="ECO:0000256" key="7">
    <source>
        <dbReference type="ARBA" id="ARBA00023242"/>
    </source>
</evidence>
<dbReference type="OrthoDB" id="422362at2759"/>
<reference evidence="12 13" key="1">
    <citation type="submission" date="2009-08" db="EMBL/GenBank/DDBJ databases">
        <title>The Genome Sequence of Spizellomyces punctatus strain DAOM BR117.</title>
        <authorList>
            <consortium name="The Broad Institute Genome Sequencing Platform"/>
            <person name="Russ C."/>
            <person name="Cuomo C."/>
            <person name="Shea T."/>
            <person name="Young S.K."/>
            <person name="Zeng Q."/>
            <person name="Koehrsen M."/>
            <person name="Haas B."/>
            <person name="Borodovsky M."/>
            <person name="Guigo R."/>
            <person name="Alvarado L."/>
            <person name="Berlin A."/>
            <person name="Bochicchio J."/>
            <person name="Borenstein D."/>
            <person name="Chapman S."/>
            <person name="Chen Z."/>
            <person name="Engels R."/>
            <person name="Freedman E."/>
            <person name="Gellesch M."/>
            <person name="Goldberg J."/>
            <person name="Griggs A."/>
            <person name="Gujja S."/>
            <person name="Heiman D."/>
            <person name="Hepburn T."/>
            <person name="Howarth C."/>
            <person name="Jen D."/>
            <person name="Larson L."/>
            <person name="Lewis B."/>
            <person name="Mehta T."/>
            <person name="Park D."/>
            <person name="Pearson M."/>
            <person name="Roberts A."/>
            <person name="Saif S."/>
            <person name="Shenoy N."/>
            <person name="Sisk P."/>
            <person name="Stolte C."/>
            <person name="Sykes S."/>
            <person name="Thomson T."/>
            <person name="Walk T."/>
            <person name="White J."/>
            <person name="Yandava C."/>
            <person name="Burger G."/>
            <person name="Gray M.W."/>
            <person name="Holland P.W.H."/>
            <person name="King N."/>
            <person name="Lang F.B.F."/>
            <person name="Roger A.J."/>
            <person name="Ruiz-Trillo I."/>
            <person name="Lander E."/>
            <person name="Nusbaum C."/>
        </authorList>
    </citation>
    <scope>NUCLEOTIDE SEQUENCE [LARGE SCALE GENOMIC DNA]</scope>
    <source>
        <strain evidence="12 13">DAOM BR117</strain>
    </source>
</reference>
<dbReference type="PANTHER" id="PTHR22884">
    <property type="entry name" value="SET DOMAIN PROTEINS"/>
    <property type="match status" value="1"/>
</dbReference>
<dbReference type="InterPro" id="IPR006560">
    <property type="entry name" value="AWS_dom"/>
</dbReference>
<dbReference type="RefSeq" id="XP_016608311.1">
    <property type="nucleotide sequence ID" value="XM_016752836.1"/>
</dbReference>
<dbReference type="PROSITE" id="PS50868">
    <property type="entry name" value="POST_SET"/>
    <property type="match status" value="1"/>
</dbReference>
<dbReference type="SUPFAM" id="SSF82199">
    <property type="entry name" value="SET domain"/>
    <property type="match status" value="1"/>
</dbReference>
<dbReference type="AlphaFoldDB" id="A0A0L0HGR9"/>
<dbReference type="RefSeq" id="XP_016608310.1">
    <property type="nucleotide sequence ID" value="XM_016752835.1"/>
</dbReference>
<feature type="compositionally biased region" description="Low complexity" evidence="8">
    <location>
        <begin position="386"/>
        <end position="396"/>
    </location>
</feature>
<evidence type="ECO:0000256" key="8">
    <source>
        <dbReference type="SAM" id="MobiDB-lite"/>
    </source>
</evidence>
<dbReference type="Pfam" id="PF17907">
    <property type="entry name" value="AWS"/>
    <property type="match status" value="1"/>
</dbReference>
<dbReference type="InterPro" id="IPR050777">
    <property type="entry name" value="SET2_Histone-Lys_MeTrsfase"/>
</dbReference>
<dbReference type="PROSITE" id="PS50280">
    <property type="entry name" value="SET"/>
    <property type="match status" value="1"/>
</dbReference>
<evidence type="ECO:0000256" key="4">
    <source>
        <dbReference type="ARBA" id="ARBA00022603"/>
    </source>
</evidence>
<feature type="region of interest" description="Disordered" evidence="8">
    <location>
        <begin position="304"/>
        <end position="324"/>
    </location>
</feature>
<evidence type="ECO:0000313" key="12">
    <source>
        <dbReference type="EMBL" id="KND00272.1"/>
    </source>
</evidence>
<feature type="compositionally biased region" description="Acidic residues" evidence="8">
    <location>
        <begin position="461"/>
        <end position="470"/>
    </location>
</feature>
<gene>
    <name evidence="12" type="ORF">SPPG_04600</name>
</gene>
<keyword evidence="7" id="KW-0539">Nucleus</keyword>
<dbReference type="PROSITE" id="PS51215">
    <property type="entry name" value="AWS"/>
    <property type="match status" value="1"/>
</dbReference>
<dbReference type="GO" id="GO:0005694">
    <property type="term" value="C:chromosome"/>
    <property type="evidence" value="ECO:0007669"/>
    <property type="project" value="UniProtKB-SubCell"/>
</dbReference>
<feature type="compositionally biased region" description="Polar residues" evidence="8">
    <location>
        <begin position="517"/>
        <end position="534"/>
    </location>
</feature>
<dbReference type="GeneID" id="27688040"/>
<dbReference type="eggNOG" id="KOG1083">
    <property type="taxonomic scope" value="Eukaryota"/>
</dbReference>
<feature type="compositionally biased region" description="Basic residues" evidence="8">
    <location>
        <begin position="309"/>
        <end position="324"/>
    </location>
</feature>
<dbReference type="Pfam" id="PF00856">
    <property type="entry name" value="SET"/>
    <property type="match status" value="1"/>
</dbReference>
<feature type="compositionally biased region" description="Low complexity" evidence="8">
    <location>
        <begin position="788"/>
        <end position="800"/>
    </location>
</feature>
<dbReference type="OMA" id="HRTIHRY"/>
<feature type="compositionally biased region" description="Basic residues" evidence="8">
    <location>
        <begin position="765"/>
        <end position="775"/>
    </location>
</feature>
<dbReference type="GO" id="GO:0032259">
    <property type="term" value="P:methylation"/>
    <property type="evidence" value="ECO:0007669"/>
    <property type="project" value="UniProtKB-KW"/>
</dbReference>
<evidence type="ECO:0000256" key="2">
    <source>
        <dbReference type="ARBA" id="ARBA00004286"/>
    </source>
</evidence>
<dbReference type="Gene3D" id="2.170.270.10">
    <property type="entry name" value="SET domain"/>
    <property type="match status" value="1"/>
</dbReference>
<keyword evidence="4" id="KW-0489">Methyltransferase</keyword>
<feature type="compositionally biased region" description="Acidic residues" evidence="8">
    <location>
        <begin position="588"/>
        <end position="599"/>
    </location>
</feature>
<evidence type="ECO:0000256" key="1">
    <source>
        <dbReference type="ARBA" id="ARBA00004123"/>
    </source>
</evidence>
<feature type="region of interest" description="Disordered" evidence="8">
    <location>
        <begin position="461"/>
        <end position="826"/>
    </location>
</feature>
<feature type="compositionally biased region" description="Basic and acidic residues" evidence="8">
    <location>
        <begin position="689"/>
        <end position="702"/>
    </location>
</feature>
<organism evidence="12 13">
    <name type="scientific">Spizellomyces punctatus (strain DAOM BR117)</name>
    <dbReference type="NCBI Taxonomy" id="645134"/>
    <lineage>
        <taxon>Eukaryota</taxon>
        <taxon>Fungi</taxon>
        <taxon>Fungi incertae sedis</taxon>
        <taxon>Chytridiomycota</taxon>
        <taxon>Chytridiomycota incertae sedis</taxon>
        <taxon>Chytridiomycetes</taxon>
        <taxon>Spizellomycetales</taxon>
        <taxon>Spizellomycetaceae</taxon>
        <taxon>Spizellomyces</taxon>
    </lineage>
</organism>
<dbReference type="InterPro" id="IPR046341">
    <property type="entry name" value="SET_dom_sf"/>
</dbReference>
<keyword evidence="6" id="KW-0949">S-adenosyl-L-methionine</keyword>
<keyword evidence="13" id="KW-1185">Reference proteome</keyword>
<dbReference type="SMART" id="SM00317">
    <property type="entry name" value="SET"/>
    <property type="match status" value="1"/>
</dbReference>
<dbReference type="EMBL" id="KQ257456">
    <property type="protein sequence ID" value="KND00272.1"/>
    <property type="molecule type" value="Genomic_DNA"/>
</dbReference>
<feature type="region of interest" description="Disordered" evidence="8">
    <location>
        <begin position="959"/>
        <end position="983"/>
    </location>
</feature>
<dbReference type="GO" id="GO:0042054">
    <property type="term" value="F:histone methyltransferase activity"/>
    <property type="evidence" value="ECO:0007669"/>
    <property type="project" value="InterPro"/>
</dbReference>
<feature type="region of interest" description="Disordered" evidence="8">
    <location>
        <begin position="384"/>
        <end position="411"/>
    </location>
</feature>
<dbReference type="SMART" id="SM00508">
    <property type="entry name" value="PostSET"/>
    <property type="match status" value="1"/>
</dbReference>
<dbReference type="EMBL" id="KQ257456">
    <property type="protein sequence ID" value="KND00271.1"/>
    <property type="molecule type" value="Genomic_DNA"/>
</dbReference>
<comment type="subcellular location">
    <subcellularLocation>
        <location evidence="2">Chromosome</location>
    </subcellularLocation>
    <subcellularLocation>
        <location evidence="1">Nucleus</location>
    </subcellularLocation>
</comment>
<feature type="domain" description="SET" evidence="9">
    <location>
        <begin position="157"/>
        <end position="273"/>
    </location>
</feature>
<dbReference type="SMART" id="SM00570">
    <property type="entry name" value="AWS"/>
    <property type="match status" value="1"/>
</dbReference>
<feature type="compositionally biased region" description="Polar residues" evidence="8">
    <location>
        <begin position="730"/>
        <end position="754"/>
    </location>
</feature>
<evidence type="ECO:0000313" key="13">
    <source>
        <dbReference type="Proteomes" id="UP000053201"/>
    </source>
</evidence>
<keyword evidence="5" id="KW-0808">Transferase</keyword>
<dbReference type="VEuPathDB" id="FungiDB:SPPG_04600"/>
<sequence>MKALYQKKRYLKAGLYSSVYKSDALSKLRPRAYQARFSFPLPMNHGATLLQEELDFELPYDIVTHVALLGGPTALKAQATKKSPSPFYRIQKNIFVDRKPHKGKEVPVCQCEIPSNNDPACRDNCLNRCMFIECSPKHCPANERCSNQRFQKRESIKELEVVWTAVRGHGLRTKVNIPRGSMVIEYRGEIISQDTCIERMETIYKDVENYYFLNYARGEVIDACRKGTEARFVNHSCEPNCHIEKWLVDGEYCVGLFSSEDIFAGSELTYDYRFEAFGPMQQCLCGAKSCRGFIGLNKKVEAKQDPAKSKKTGKQGKSKAKSTKVKRIKVKSYEREFWLRKHQREKLASQYKDVLKNRGFYADAGLFLVRNMRSVVAKELGERHLSAASGSTSSTTRNRRAGSGDDDVVDAIPKLSPDIVRRRRRGLDAVIEDLWLVRKALFPGDRIGDNIGDRGTLEDVELEPWSDNDDMSLSYVETGDSAASSEQSDNDEFDESSTESDSDGDAEGTPERHPALQSETELTPGKSSALQSVKRSAAVRVHDIKNDSGNLPSELPGKRRSLRGRGHRDGVDTENHFPSSRSGAVLGEDSEGEGSDDEMLPTRRSPRFISSTAKRSPGRKTQLPRSLVTPDRQALSHAEQQLSRSAARQSGSRQRPRGYLSTDVSPSLQRGIKKSDILGDATPSTESPMSRDDTIMGKEPLSKQRAARALRRSIVAQARQETVAEDRSESLSGCETSPEGNVDSNAGLLNSSGTKADGFLSTLRSSRRPGIRNHRRSDLSAGGDGESTTKSTDSVVSSHTWSAGSDGVDRQLQAGTRKSVRRSLKSEAIKAGTLPVQDDHRCLEINNTTQKEGDPTPSSPVATQEVDAVAALLSLSASAMDMDDDQTTIIPEVAQVAKVQDIGQESRAPLMRGEHASLTGKPLVPQSKKETIRTYKGKAGKQRLSMDIVSVDESHGHLVNKENKLDGAEHNTGRRQSLRRLCK</sequence>